<protein>
    <submittedName>
        <fullName evidence="2">Uncharacterized protein</fullName>
    </submittedName>
</protein>
<dbReference type="EMBL" id="ABEU02000002">
    <property type="status" value="NOT_ANNOTATED_CDS"/>
    <property type="molecule type" value="Genomic_DNA"/>
</dbReference>
<reference evidence="2 3" key="2">
    <citation type="journal article" date="2018" name="Plant J.">
        <title>The Physcomitrella patens chromosome-scale assembly reveals moss genome structure and evolution.</title>
        <authorList>
            <person name="Lang D."/>
            <person name="Ullrich K.K."/>
            <person name="Murat F."/>
            <person name="Fuchs J."/>
            <person name="Jenkins J."/>
            <person name="Haas F.B."/>
            <person name="Piednoel M."/>
            <person name="Gundlach H."/>
            <person name="Van Bel M."/>
            <person name="Meyberg R."/>
            <person name="Vives C."/>
            <person name="Morata J."/>
            <person name="Symeonidi A."/>
            <person name="Hiss M."/>
            <person name="Muchero W."/>
            <person name="Kamisugi Y."/>
            <person name="Saleh O."/>
            <person name="Blanc G."/>
            <person name="Decker E.L."/>
            <person name="van Gessel N."/>
            <person name="Grimwood J."/>
            <person name="Hayes R.D."/>
            <person name="Graham S.W."/>
            <person name="Gunter L.E."/>
            <person name="McDaniel S.F."/>
            <person name="Hoernstein S.N.W."/>
            <person name="Larsson A."/>
            <person name="Li F.W."/>
            <person name="Perroud P.F."/>
            <person name="Phillips J."/>
            <person name="Ranjan P."/>
            <person name="Rokshar D.S."/>
            <person name="Rothfels C.J."/>
            <person name="Schneider L."/>
            <person name="Shu S."/>
            <person name="Stevenson D.W."/>
            <person name="Thummler F."/>
            <person name="Tillich M."/>
            <person name="Villarreal Aguilar J.C."/>
            <person name="Widiez T."/>
            <person name="Wong G.K."/>
            <person name="Wymore A."/>
            <person name="Zhang Y."/>
            <person name="Zimmer A.D."/>
            <person name="Quatrano R.S."/>
            <person name="Mayer K.F.X."/>
            <person name="Goodstein D."/>
            <person name="Casacuberta J.M."/>
            <person name="Vandepoele K."/>
            <person name="Reski R."/>
            <person name="Cuming A.C."/>
            <person name="Tuskan G.A."/>
            <person name="Maumus F."/>
            <person name="Salse J."/>
            <person name="Schmutz J."/>
            <person name="Rensing S.A."/>
        </authorList>
    </citation>
    <scope>NUCLEOTIDE SEQUENCE [LARGE SCALE GENOMIC DNA]</scope>
    <source>
        <strain evidence="2 3">cv. Gransden 2004</strain>
    </source>
</reference>
<dbReference type="Gramene" id="Pp3c2_12370V3.3">
    <property type="protein sequence ID" value="Pp3c2_12370V3.3"/>
    <property type="gene ID" value="Pp3c2_12370"/>
</dbReference>
<gene>
    <name evidence="2" type="primary">LOC112293734</name>
</gene>
<accession>A0A7I4D2S6</accession>
<dbReference type="Gramene" id="Pp3c2_12370V3.4">
    <property type="protein sequence ID" value="Pp3c2_12370V3.4"/>
    <property type="gene ID" value="Pp3c2_12370"/>
</dbReference>
<dbReference type="EnsemblPlants" id="Pp3c2_12370V3.3">
    <property type="protein sequence ID" value="Pp3c2_12370V3.3"/>
    <property type="gene ID" value="Pp3c2_12370"/>
</dbReference>
<reference evidence="2 3" key="1">
    <citation type="journal article" date="2008" name="Science">
        <title>The Physcomitrella genome reveals evolutionary insights into the conquest of land by plants.</title>
        <authorList>
            <person name="Rensing S."/>
            <person name="Lang D."/>
            <person name="Zimmer A."/>
            <person name="Terry A."/>
            <person name="Salamov A."/>
            <person name="Shapiro H."/>
            <person name="Nishiyama T."/>
            <person name="Perroud P.-F."/>
            <person name="Lindquist E."/>
            <person name="Kamisugi Y."/>
            <person name="Tanahashi T."/>
            <person name="Sakakibara K."/>
            <person name="Fujita T."/>
            <person name="Oishi K."/>
            <person name="Shin-I T."/>
            <person name="Kuroki Y."/>
            <person name="Toyoda A."/>
            <person name="Suzuki Y."/>
            <person name="Hashimoto A."/>
            <person name="Yamaguchi K."/>
            <person name="Sugano A."/>
            <person name="Kohara Y."/>
            <person name="Fujiyama A."/>
            <person name="Anterola A."/>
            <person name="Aoki S."/>
            <person name="Ashton N."/>
            <person name="Barbazuk W.B."/>
            <person name="Barker E."/>
            <person name="Bennetzen J."/>
            <person name="Bezanilla M."/>
            <person name="Blankenship R."/>
            <person name="Cho S.H."/>
            <person name="Dutcher S."/>
            <person name="Estelle M."/>
            <person name="Fawcett J.A."/>
            <person name="Gundlach H."/>
            <person name="Hanada K."/>
            <person name="Heyl A."/>
            <person name="Hicks K.A."/>
            <person name="Hugh J."/>
            <person name="Lohr M."/>
            <person name="Mayer K."/>
            <person name="Melkozernov A."/>
            <person name="Murata T."/>
            <person name="Nelson D."/>
            <person name="Pils B."/>
            <person name="Prigge M."/>
            <person name="Reiss B."/>
            <person name="Renner T."/>
            <person name="Rombauts S."/>
            <person name="Rushton P."/>
            <person name="Sanderfoot A."/>
            <person name="Schween G."/>
            <person name="Shiu S.-H."/>
            <person name="Stueber K."/>
            <person name="Theodoulou F.L."/>
            <person name="Tu H."/>
            <person name="Van de Peer Y."/>
            <person name="Verrier P.J."/>
            <person name="Waters E."/>
            <person name="Wood A."/>
            <person name="Yang L."/>
            <person name="Cove D."/>
            <person name="Cuming A."/>
            <person name="Hasebe M."/>
            <person name="Lucas S."/>
            <person name="Mishler D.B."/>
            <person name="Reski R."/>
            <person name="Grigoriev I."/>
            <person name="Quatrano R.S."/>
            <person name="Boore J.L."/>
        </authorList>
    </citation>
    <scope>NUCLEOTIDE SEQUENCE [LARGE SCALE GENOMIC DNA]</scope>
    <source>
        <strain evidence="2 3">cv. Gransden 2004</strain>
    </source>
</reference>
<dbReference type="EnsemblPlants" id="Pp3c2_12370V3.4">
    <property type="protein sequence ID" value="Pp3c2_12370V3.4"/>
    <property type="gene ID" value="Pp3c2_12370"/>
</dbReference>
<name>A0A7I4D2S6_PHYPA</name>
<keyword evidence="3" id="KW-1185">Reference proteome</keyword>
<keyword evidence="1" id="KW-1133">Transmembrane helix</keyword>
<feature type="transmembrane region" description="Helical" evidence="1">
    <location>
        <begin position="27"/>
        <end position="45"/>
    </location>
</feature>
<sequence>MHRGVSVLEWILCCKALQCALHHPTCWAFVLYVCAMLVPQVLGLLQLKGELNVLRED</sequence>
<reference evidence="2" key="3">
    <citation type="submission" date="2020-12" db="UniProtKB">
        <authorList>
            <consortium name="EnsemblPlants"/>
        </authorList>
    </citation>
    <scope>IDENTIFICATION</scope>
</reference>
<dbReference type="Gramene" id="Pp3c2_12370V3.5">
    <property type="protein sequence ID" value="Pp3c2_12370V3.5"/>
    <property type="gene ID" value="Pp3c2_12370"/>
</dbReference>
<evidence type="ECO:0000313" key="2">
    <source>
        <dbReference type="EnsemblPlants" id="Pp3c2_12370V3.5"/>
    </source>
</evidence>
<dbReference type="EnsemblPlants" id="Pp3c2_12370V3.5">
    <property type="protein sequence ID" value="Pp3c2_12370V3.5"/>
    <property type="gene ID" value="Pp3c2_12370"/>
</dbReference>
<evidence type="ECO:0000313" key="3">
    <source>
        <dbReference type="Proteomes" id="UP000006727"/>
    </source>
</evidence>
<keyword evidence="1" id="KW-0812">Transmembrane</keyword>
<evidence type="ECO:0000256" key="1">
    <source>
        <dbReference type="SAM" id="Phobius"/>
    </source>
</evidence>
<dbReference type="Proteomes" id="UP000006727">
    <property type="component" value="Chromosome 2"/>
</dbReference>
<organism evidence="2 3">
    <name type="scientific">Physcomitrium patens</name>
    <name type="common">Spreading-leaved earth moss</name>
    <name type="synonym">Physcomitrella patens</name>
    <dbReference type="NCBI Taxonomy" id="3218"/>
    <lineage>
        <taxon>Eukaryota</taxon>
        <taxon>Viridiplantae</taxon>
        <taxon>Streptophyta</taxon>
        <taxon>Embryophyta</taxon>
        <taxon>Bryophyta</taxon>
        <taxon>Bryophytina</taxon>
        <taxon>Bryopsida</taxon>
        <taxon>Funariidae</taxon>
        <taxon>Funariales</taxon>
        <taxon>Funariaceae</taxon>
        <taxon>Physcomitrium</taxon>
    </lineage>
</organism>
<proteinExistence type="predicted"/>
<dbReference type="AlphaFoldDB" id="A0A7I4D2S6"/>
<keyword evidence="1" id="KW-0472">Membrane</keyword>